<dbReference type="GeneID" id="41589231"/>
<accession>A0A1N5WUM0</accession>
<evidence type="ECO:0000313" key="1">
    <source>
        <dbReference type="EMBL" id="SIM88834.1"/>
    </source>
</evidence>
<organism evidence="1 2">
    <name type="scientific">Cuniculiplasma divulgatum</name>
    <dbReference type="NCBI Taxonomy" id="1673428"/>
    <lineage>
        <taxon>Archaea</taxon>
        <taxon>Methanobacteriati</taxon>
        <taxon>Thermoplasmatota</taxon>
        <taxon>Thermoplasmata</taxon>
        <taxon>Thermoplasmatales</taxon>
        <taxon>Cuniculiplasmataceae</taxon>
        <taxon>Cuniculiplasma</taxon>
    </lineage>
</organism>
<reference evidence="1 2" key="1">
    <citation type="submission" date="2016-04" db="EMBL/GenBank/DDBJ databases">
        <authorList>
            <person name="Evans L.H."/>
            <person name="Alamgir A."/>
            <person name="Owens N."/>
            <person name="Weber N.D."/>
            <person name="Virtaneva K."/>
            <person name="Barbian K."/>
            <person name="Babar A."/>
            <person name="Rosenke K."/>
        </authorList>
    </citation>
    <scope>NUCLEOTIDE SEQUENCE [LARGE SCALE GENOMIC DNA]</scope>
    <source>
        <strain evidence="2">S5(T) (JCM 30642 \VKM B-2941)</strain>
    </source>
</reference>
<protein>
    <submittedName>
        <fullName evidence="1">Predicted SAM recycling pathway cobalamin-independent methionine synthase</fullName>
    </submittedName>
</protein>
<proteinExistence type="predicted"/>
<evidence type="ECO:0000313" key="2">
    <source>
        <dbReference type="Proteomes" id="UP000195607"/>
    </source>
</evidence>
<dbReference type="Gene3D" id="3.20.20.210">
    <property type="match status" value="2"/>
</dbReference>
<dbReference type="RefSeq" id="WP_148690245.1">
    <property type="nucleotide sequence ID" value="NZ_LT671858.1"/>
</dbReference>
<sequence length="299" mass="34623">MNVKTLVYGIYPRSDRLRLDYGRHERGSLSTEKLKDIIKEEKDIFYRLTDEINLVTDPLFNWHDIFRPVALSVNGIKLGPLRRYGETNTFYREPLIEGKGELKIDIFTDQEFEENPPFPIFYGGNRKILPIFPSPVAMYRMSSNESKYSIQDFSENLLEIYGKIADRMGSRKILIFAPQIDKDDVSSMKKICSTHEIILLSPEVIKSEYFDGISFKFDSIVVSRKENLNVAGDHSRIPGLGVLDAHNTKIENGGDIEKMLEEVQKEFNFKDLILTHNDYMDFLPRTIADRKVKILQEVN</sequence>
<dbReference type="AlphaFoldDB" id="A0A1N5WUM0"/>
<gene>
    <name evidence="1" type="ORF">CSP5_1995</name>
</gene>
<dbReference type="EMBL" id="LT671858">
    <property type="protein sequence ID" value="SIM88834.1"/>
    <property type="molecule type" value="Genomic_DNA"/>
</dbReference>
<name>A0A1N5WUM0_9ARCH</name>
<dbReference type="InterPro" id="IPR038071">
    <property type="entry name" value="UROD/MetE-like_sf"/>
</dbReference>
<dbReference type="SUPFAM" id="SSF51726">
    <property type="entry name" value="UROD/MetE-like"/>
    <property type="match status" value="1"/>
</dbReference>
<dbReference type="Proteomes" id="UP000195607">
    <property type="component" value="Chromosome I"/>
</dbReference>